<feature type="transmembrane region" description="Helical" evidence="1">
    <location>
        <begin position="231"/>
        <end position="251"/>
    </location>
</feature>
<gene>
    <name evidence="3" type="ORF">IMF26_01840</name>
</gene>
<reference evidence="3" key="2">
    <citation type="journal article" date="2023" name="Biology">
        <title>Prokaryotic Life Associated with Coal-Fire Gas Vents Revealed by Metagenomics.</title>
        <authorList>
            <person name="Kadnikov V.V."/>
            <person name="Mardanov A.V."/>
            <person name="Beletsky A.V."/>
            <person name="Karnachuk O.V."/>
            <person name="Ravin N.V."/>
        </authorList>
    </citation>
    <scope>NUCLEOTIDE SEQUENCE</scope>
    <source>
        <strain evidence="3">Bu02</strain>
    </source>
</reference>
<feature type="transmembrane region" description="Helical" evidence="1">
    <location>
        <begin position="6"/>
        <end position="25"/>
    </location>
</feature>
<keyword evidence="1" id="KW-1133">Transmembrane helix</keyword>
<accession>A0AAT9LCQ4</accession>
<dbReference type="KEGG" id="fcz:IMF26_01840"/>
<name>A0AAT9LCQ4_9FIRM</name>
<proteinExistence type="predicted"/>
<reference evidence="3" key="1">
    <citation type="submission" date="2020-10" db="EMBL/GenBank/DDBJ databases">
        <authorList>
            <person name="Kadnikov V."/>
            <person name="Beletsky A.V."/>
            <person name="Mardanov A.V."/>
            <person name="Karnachuk O.V."/>
            <person name="Ravin N.V."/>
        </authorList>
    </citation>
    <scope>NUCLEOTIDE SEQUENCE</scope>
    <source>
        <strain evidence="3">Bu02</strain>
    </source>
</reference>
<protein>
    <recommendedName>
        <fullName evidence="2">DUF6754 domain-containing protein</fullName>
    </recommendedName>
</protein>
<evidence type="ECO:0000259" key="2">
    <source>
        <dbReference type="Pfam" id="PF20539"/>
    </source>
</evidence>
<feature type="domain" description="DUF6754" evidence="2">
    <location>
        <begin position="9"/>
        <end position="253"/>
    </location>
</feature>
<dbReference type="InterPro" id="IPR046642">
    <property type="entry name" value="DUF6754"/>
</dbReference>
<dbReference type="AlphaFoldDB" id="A0AAT9LCQ4"/>
<evidence type="ECO:0000256" key="1">
    <source>
        <dbReference type="SAM" id="Phobius"/>
    </source>
</evidence>
<dbReference type="EMBL" id="CP062796">
    <property type="protein sequence ID" value="QUL98845.1"/>
    <property type="molecule type" value="Genomic_DNA"/>
</dbReference>
<keyword evidence="1" id="KW-0472">Membrane</keyword>
<sequence>MHLAKGNVFSFWLGVLFAIVLFVLISRARKGMKIPPLYKVPGLDALDEAIGRCTEMGRPVHFSPGIGSVDNAQTLAALSILGYVARQCAKYDTDLIATNRITVVYPIAEEIVKQAYIEEGKPDAFKPENVRFISEDQFAYASGVTGIMYREKPAANILIGAFWAESLIFAEVGATAGAIQISGTANTHQIPFFVAACDYALIGEEIFAASAYLTKDPVLMGSLVAQDWGKMLAAVLIIIGAVLQTFKITALKDLMGK</sequence>
<evidence type="ECO:0000313" key="3">
    <source>
        <dbReference type="EMBL" id="QUL98845.1"/>
    </source>
</evidence>
<organism evidence="3">
    <name type="scientific">Candidatus Fermentithermobacillus carboniphilus</name>
    <dbReference type="NCBI Taxonomy" id="3085328"/>
    <lineage>
        <taxon>Bacteria</taxon>
        <taxon>Bacillati</taxon>
        <taxon>Bacillota</taxon>
        <taxon>Candidatus Fermentithermobacillia</taxon>
        <taxon>Candidatus Fermentithermobacillales</taxon>
        <taxon>Candidatus Fermentithermobacillaceae</taxon>
        <taxon>Candidatus Fermentithermobacillus</taxon>
    </lineage>
</organism>
<keyword evidence="1" id="KW-0812">Transmembrane</keyword>
<dbReference type="Pfam" id="PF20539">
    <property type="entry name" value="DUF6754"/>
    <property type="match status" value="1"/>
</dbReference>